<name>A0A834XJ55_APHGI</name>
<accession>A0A834XJ55</accession>
<evidence type="ECO:0000256" key="14">
    <source>
        <dbReference type="PIRSR" id="PIRSR005096-1"/>
    </source>
</evidence>
<sequence>MRFKAAMIVVLFFLLGLSMASSSIQVQPWGKIDNQQVKLYTLKNDKGQEVDVLNYGATIRAIRTQDKHGKLEDVVLGFDNIEGYLGKDNAYFGATVGRVANRIGNGEFHLDNVDYVVSRNIGNDTLHGGFKGWNSKIWESVVRNNSLVMTLLSDDNDEGFPGAVIATAIFKLTNKGELVIEMKACTTKATPINLTNHSYFNLAGQGTNSAELYKHSIMINANSWTVTNADSIPTGEIRSVEKSIMDLRKSTTIGDVIDKVPGGGYDYNYCLPKNNDKTLEEIFVASVIHPGSGRTLDVYSNQPGVQFYTANHLPDYNTTGIIGKNGARYFKHGALCLETQNYPDAVNHDNFPNSIVRPGDIYHHIVTYKFGVEI</sequence>
<comment type="catalytic activity">
    <reaction evidence="2">
        <text>alpha-D-galactose = beta-D-galactose</text>
        <dbReference type="Rhea" id="RHEA:28675"/>
        <dbReference type="ChEBI" id="CHEBI:27667"/>
        <dbReference type="ChEBI" id="CHEBI:28061"/>
        <dbReference type="EC" id="5.1.3.3"/>
    </reaction>
    <physiologicalReaction direction="right-to-left" evidence="2">
        <dbReference type="Rhea" id="RHEA:28677"/>
    </physiologicalReaction>
</comment>
<feature type="chain" id="PRO_5032314106" description="Aldose 1-epimerase" evidence="17">
    <location>
        <begin position="21"/>
        <end position="374"/>
    </location>
</feature>
<dbReference type="CDD" id="cd09019">
    <property type="entry name" value="galactose_mutarotase_like"/>
    <property type="match status" value="1"/>
</dbReference>
<feature type="active site" description="Proton donor" evidence="14">
    <location>
        <position position="197"/>
    </location>
</feature>
<feature type="signal peptide" evidence="17">
    <location>
        <begin position="1"/>
        <end position="20"/>
    </location>
</feature>
<evidence type="ECO:0000256" key="16">
    <source>
        <dbReference type="PIRSR" id="PIRSR005096-3"/>
    </source>
</evidence>
<evidence type="ECO:0000256" key="5">
    <source>
        <dbReference type="ARBA" id="ARBA00005028"/>
    </source>
</evidence>
<dbReference type="GO" id="GO:0004034">
    <property type="term" value="F:aldose 1-epimerase activity"/>
    <property type="evidence" value="ECO:0007669"/>
    <property type="project" value="UniProtKB-EC"/>
</dbReference>
<evidence type="ECO:0000313" key="19">
    <source>
        <dbReference type="Proteomes" id="UP000639338"/>
    </source>
</evidence>
<dbReference type="UniPathway" id="UPA00214"/>
<evidence type="ECO:0000256" key="7">
    <source>
        <dbReference type="ARBA" id="ARBA00011245"/>
    </source>
</evidence>
<evidence type="ECO:0000256" key="2">
    <source>
        <dbReference type="ARBA" id="ARBA00001712"/>
    </source>
</evidence>
<organism evidence="18 19">
    <name type="scientific">Aphidius gifuensis</name>
    <name type="common">Parasitoid wasp</name>
    <dbReference type="NCBI Taxonomy" id="684658"/>
    <lineage>
        <taxon>Eukaryota</taxon>
        <taxon>Metazoa</taxon>
        <taxon>Ecdysozoa</taxon>
        <taxon>Arthropoda</taxon>
        <taxon>Hexapoda</taxon>
        <taxon>Insecta</taxon>
        <taxon>Pterygota</taxon>
        <taxon>Neoptera</taxon>
        <taxon>Endopterygota</taxon>
        <taxon>Hymenoptera</taxon>
        <taxon>Apocrita</taxon>
        <taxon>Ichneumonoidea</taxon>
        <taxon>Braconidae</taxon>
        <taxon>Aphidiinae</taxon>
        <taxon>Aphidius</taxon>
    </lineage>
</organism>
<dbReference type="AlphaFoldDB" id="A0A834XJ55"/>
<keyword evidence="8" id="KW-0963">Cytoplasm</keyword>
<evidence type="ECO:0000256" key="8">
    <source>
        <dbReference type="ARBA" id="ARBA00022490"/>
    </source>
</evidence>
<dbReference type="GO" id="GO:0005737">
    <property type="term" value="C:cytoplasm"/>
    <property type="evidence" value="ECO:0007669"/>
    <property type="project" value="UniProtKB-SubCell"/>
</dbReference>
<keyword evidence="10 13" id="KW-0413">Isomerase</keyword>
<keyword evidence="9" id="KW-0597">Phosphoprotein</keyword>
<dbReference type="EC" id="5.1.3.3" evidence="13"/>
<dbReference type="Proteomes" id="UP000639338">
    <property type="component" value="Unassembled WGS sequence"/>
</dbReference>
<dbReference type="InterPro" id="IPR008183">
    <property type="entry name" value="Aldose_1/G6P_1-epimerase"/>
</dbReference>
<dbReference type="Pfam" id="PF01263">
    <property type="entry name" value="Aldose_epim"/>
    <property type="match status" value="1"/>
</dbReference>
<dbReference type="InterPro" id="IPR015443">
    <property type="entry name" value="Aldose_1-epimerase"/>
</dbReference>
<dbReference type="NCBIfam" id="NF008277">
    <property type="entry name" value="PRK11055.1"/>
    <property type="match status" value="1"/>
</dbReference>
<evidence type="ECO:0000256" key="11">
    <source>
        <dbReference type="ARBA" id="ARBA00023277"/>
    </source>
</evidence>
<feature type="binding site" evidence="16">
    <location>
        <begin position="101"/>
        <end position="102"/>
    </location>
    <ligand>
        <name>beta-D-galactose</name>
        <dbReference type="ChEBI" id="CHEBI:27667"/>
    </ligand>
</feature>
<comment type="caution">
    <text evidence="18">The sequence shown here is derived from an EMBL/GenBank/DDBJ whole genome shotgun (WGS) entry which is preliminary data.</text>
</comment>
<comment type="catalytic activity">
    <reaction evidence="1 13">
        <text>alpha-D-glucose = beta-D-glucose</text>
        <dbReference type="Rhea" id="RHEA:10264"/>
        <dbReference type="ChEBI" id="CHEBI:15903"/>
        <dbReference type="ChEBI" id="CHEBI:17925"/>
        <dbReference type="EC" id="5.1.3.3"/>
    </reaction>
</comment>
<comment type="function">
    <text evidence="12">Mutarotase that catalyzes the interconversion of beta-D-galactose and alpha-D-galactose during galactose metabolism. Beta-D-galactose is metabolized in the liver into glucose 1-phosphate, the primary metabolic fuel, by the action of four enzymes that constitute the Leloir pathway: GALM, GALK1 (galactokinase), GALT (galactose-1-phosphate uridylyltransferase) and GALE (UDP-galactose-4'-epimerase). Involved in the maintenance of the equilibrium between the beta- and alpha-anomers of galactose, therefore ensuring a sufficient supply of the alpha-anomer for GALK1. Also active on D-glucose although shows a preference for galactose over glucose.</text>
</comment>
<comment type="subunit">
    <text evidence="7">Monomer.</text>
</comment>
<dbReference type="InterPro" id="IPR018052">
    <property type="entry name" value="Ald1_epimerase_CS"/>
</dbReference>
<protein>
    <recommendedName>
        <fullName evidence="13">Aldose 1-epimerase</fullName>
        <ecNumber evidence="13">5.1.3.3</ecNumber>
    </recommendedName>
</protein>
<dbReference type="UniPathway" id="UPA00242"/>
<evidence type="ECO:0000256" key="12">
    <source>
        <dbReference type="ARBA" id="ARBA00045743"/>
    </source>
</evidence>
<comment type="subcellular location">
    <subcellularLocation>
        <location evidence="3">Cytoplasm</location>
    </subcellularLocation>
</comment>
<evidence type="ECO:0000256" key="13">
    <source>
        <dbReference type="PIRNR" id="PIRNR005096"/>
    </source>
</evidence>
<dbReference type="InterPro" id="IPR047215">
    <property type="entry name" value="Galactose_mutarotase-like"/>
</dbReference>
<dbReference type="FunFam" id="2.70.98.10:FF:000003">
    <property type="entry name" value="Aldose 1-epimerase"/>
    <property type="match status" value="1"/>
</dbReference>
<comment type="similarity">
    <text evidence="6 13">Belongs to the aldose epimerase family.</text>
</comment>
<dbReference type="EMBL" id="JACMRX010000006">
    <property type="protein sequence ID" value="KAF7988123.1"/>
    <property type="molecule type" value="Genomic_DNA"/>
</dbReference>
<comment type="pathway">
    <text evidence="4">Carbohydrate metabolism; galactose metabolism.</text>
</comment>
<feature type="binding site" evidence="15">
    <location>
        <position position="266"/>
    </location>
    <ligand>
        <name>beta-D-galactose</name>
        <dbReference type="ChEBI" id="CHEBI:27667"/>
    </ligand>
</feature>
<keyword evidence="17" id="KW-0732">Signal</keyword>
<dbReference type="GO" id="GO:0006006">
    <property type="term" value="P:glucose metabolic process"/>
    <property type="evidence" value="ECO:0007669"/>
    <property type="project" value="TreeGrafter"/>
</dbReference>
<evidence type="ECO:0000256" key="6">
    <source>
        <dbReference type="ARBA" id="ARBA00006206"/>
    </source>
</evidence>
<dbReference type="PROSITE" id="PS00545">
    <property type="entry name" value="ALDOSE_1_EPIMERASE"/>
    <property type="match status" value="1"/>
</dbReference>
<evidence type="ECO:0000256" key="3">
    <source>
        <dbReference type="ARBA" id="ARBA00004496"/>
    </source>
</evidence>
<keyword evidence="19" id="KW-1185">Reference proteome</keyword>
<dbReference type="PANTHER" id="PTHR10091:SF0">
    <property type="entry name" value="GALACTOSE MUTAROTASE"/>
    <property type="match status" value="1"/>
</dbReference>
<keyword evidence="11 13" id="KW-0119">Carbohydrate metabolism</keyword>
<proteinExistence type="inferred from homology"/>
<dbReference type="GO" id="GO:0033499">
    <property type="term" value="P:galactose catabolic process via UDP-galactose, Leloir pathway"/>
    <property type="evidence" value="ECO:0007669"/>
    <property type="project" value="TreeGrafter"/>
</dbReference>
<feature type="active site" description="Proton acceptor" evidence="14">
    <location>
        <position position="338"/>
    </location>
</feature>
<dbReference type="InterPro" id="IPR014718">
    <property type="entry name" value="GH-type_carb-bd"/>
</dbReference>
<dbReference type="OrthoDB" id="274691at2759"/>
<evidence type="ECO:0000256" key="15">
    <source>
        <dbReference type="PIRSR" id="PIRSR005096-2"/>
    </source>
</evidence>
<evidence type="ECO:0000313" key="18">
    <source>
        <dbReference type="EMBL" id="KAF7988123.1"/>
    </source>
</evidence>
<comment type="pathway">
    <text evidence="5 13">Carbohydrate metabolism; hexose metabolism.</text>
</comment>
<gene>
    <name evidence="18" type="ORF">HCN44_007617</name>
</gene>
<dbReference type="PIRSF" id="PIRSF005096">
    <property type="entry name" value="GALM"/>
    <property type="match status" value="1"/>
</dbReference>
<dbReference type="InterPro" id="IPR011013">
    <property type="entry name" value="Gal_mutarotase_sf_dom"/>
</dbReference>
<evidence type="ECO:0000256" key="17">
    <source>
        <dbReference type="SAM" id="SignalP"/>
    </source>
</evidence>
<evidence type="ECO:0000256" key="9">
    <source>
        <dbReference type="ARBA" id="ARBA00022553"/>
    </source>
</evidence>
<reference evidence="18 19" key="1">
    <citation type="submission" date="2020-08" db="EMBL/GenBank/DDBJ databases">
        <title>Aphidius gifuensis genome sequencing and assembly.</title>
        <authorList>
            <person name="Du Z."/>
        </authorList>
    </citation>
    <scope>NUCLEOTIDE SEQUENCE [LARGE SCALE GENOMIC DNA]</scope>
    <source>
        <strain evidence="18">YNYX2018</strain>
        <tissue evidence="18">Adults</tissue>
    </source>
</reference>
<dbReference type="Gene3D" id="2.70.98.10">
    <property type="match status" value="1"/>
</dbReference>
<dbReference type="PANTHER" id="PTHR10091">
    <property type="entry name" value="ALDOSE-1-EPIMERASE"/>
    <property type="match status" value="1"/>
</dbReference>
<feature type="binding site" evidence="16">
    <location>
        <begin position="197"/>
        <end position="199"/>
    </location>
    <ligand>
        <name>beta-D-galactose</name>
        <dbReference type="ChEBI" id="CHEBI:27667"/>
    </ligand>
</feature>
<evidence type="ECO:0000256" key="10">
    <source>
        <dbReference type="ARBA" id="ARBA00023235"/>
    </source>
</evidence>
<evidence type="ECO:0000256" key="1">
    <source>
        <dbReference type="ARBA" id="ARBA00001614"/>
    </source>
</evidence>
<evidence type="ECO:0000256" key="4">
    <source>
        <dbReference type="ARBA" id="ARBA00004947"/>
    </source>
</evidence>
<dbReference type="GO" id="GO:0030246">
    <property type="term" value="F:carbohydrate binding"/>
    <property type="evidence" value="ECO:0007669"/>
    <property type="project" value="InterPro"/>
</dbReference>
<dbReference type="SUPFAM" id="SSF74650">
    <property type="entry name" value="Galactose mutarotase-like"/>
    <property type="match status" value="1"/>
</dbReference>